<comment type="caution">
    <text evidence="9">The sequence shown here is derived from an EMBL/GenBank/DDBJ whole genome shotgun (WGS) entry which is preliminary data.</text>
</comment>
<dbReference type="PROSITE" id="PS50928">
    <property type="entry name" value="ABC_TM1"/>
    <property type="match status" value="1"/>
</dbReference>
<feature type="transmembrane region" description="Helical" evidence="7">
    <location>
        <begin position="290"/>
        <end position="316"/>
    </location>
</feature>
<evidence type="ECO:0000256" key="4">
    <source>
        <dbReference type="ARBA" id="ARBA00022692"/>
    </source>
</evidence>
<dbReference type="Pfam" id="PF19300">
    <property type="entry name" value="BPD_transp_1_N"/>
    <property type="match status" value="1"/>
</dbReference>
<dbReference type="InterPro" id="IPR045621">
    <property type="entry name" value="BPD_transp_1_N"/>
</dbReference>
<name>A0A537LK90_9BACT</name>
<feature type="transmembrane region" description="Helical" evidence="7">
    <location>
        <begin position="122"/>
        <end position="145"/>
    </location>
</feature>
<protein>
    <submittedName>
        <fullName evidence="9">ABC transporter permease</fullName>
    </submittedName>
</protein>
<dbReference type="GO" id="GO:0071916">
    <property type="term" value="F:dipeptide transmembrane transporter activity"/>
    <property type="evidence" value="ECO:0007669"/>
    <property type="project" value="TreeGrafter"/>
</dbReference>
<dbReference type="Gene3D" id="1.10.3720.10">
    <property type="entry name" value="MetI-like"/>
    <property type="match status" value="1"/>
</dbReference>
<evidence type="ECO:0000259" key="8">
    <source>
        <dbReference type="PROSITE" id="PS50928"/>
    </source>
</evidence>
<dbReference type="InterPro" id="IPR035906">
    <property type="entry name" value="MetI-like_sf"/>
</dbReference>
<reference evidence="9 10" key="1">
    <citation type="journal article" date="2019" name="Nat. Microbiol.">
        <title>Mediterranean grassland soil C-N compound turnover is dependent on rainfall and depth, and is mediated by genomically divergent microorganisms.</title>
        <authorList>
            <person name="Diamond S."/>
            <person name="Andeer P.F."/>
            <person name="Li Z."/>
            <person name="Crits-Christoph A."/>
            <person name="Burstein D."/>
            <person name="Anantharaman K."/>
            <person name="Lane K.R."/>
            <person name="Thomas B.C."/>
            <person name="Pan C."/>
            <person name="Northen T.R."/>
            <person name="Banfield J.F."/>
        </authorList>
    </citation>
    <scope>NUCLEOTIDE SEQUENCE [LARGE SCALE GENOMIC DNA]</scope>
    <source>
        <strain evidence="9">NP_1</strain>
    </source>
</reference>
<dbReference type="InterPro" id="IPR000515">
    <property type="entry name" value="MetI-like"/>
</dbReference>
<accession>A0A537LK90</accession>
<dbReference type="PANTHER" id="PTHR43163:SF8">
    <property type="entry name" value="D,D-DIPEPTIDE TRANSPORT SYSTEM PERMEASE PROTEIN DDPB-RELATED"/>
    <property type="match status" value="1"/>
</dbReference>
<evidence type="ECO:0000313" key="10">
    <source>
        <dbReference type="Proteomes" id="UP000315217"/>
    </source>
</evidence>
<sequence>MLVGITLLSFIVSHAVPADPVTANLGDQAAANPEIVAAFKHRWGLDRPLPEQYGIYLWRVIHGDLGVSISTRQPVAVDLRQHLPATIELALAAIILGLLVGIPLGILSAVRRDSLLDQVGRVFSLVGTSVPVFWLGLVTILVFYARLEWAPPPGRLSARITAPPFITGFVVLDGLLSGRLDVAADALKHLILPALVLSSYSLGIIARMMRGSMLEVLDDDYVRTARAKGLPRAAVLLRHAARNALIPVLTVVGLSFGGLLSGAVVTETVFAWPGLGSYAFQSSTSLDFPAIMGVGIVVATVYTVVNLLVDVAYAMLDPRVRIG</sequence>
<keyword evidence="4 7" id="KW-0812">Transmembrane</keyword>
<keyword evidence="3" id="KW-1003">Cell membrane</keyword>
<dbReference type="PANTHER" id="PTHR43163">
    <property type="entry name" value="DIPEPTIDE TRANSPORT SYSTEM PERMEASE PROTEIN DPPB-RELATED"/>
    <property type="match status" value="1"/>
</dbReference>
<keyword evidence="2 7" id="KW-0813">Transport</keyword>
<evidence type="ECO:0000256" key="6">
    <source>
        <dbReference type="ARBA" id="ARBA00023136"/>
    </source>
</evidence>
<dbReference type="SUPFAM" id="SSF161098">
    <property type="entry name" value="MetI-like"/>
    <property type="match status" value="1"/>
</dbReference>
<evidence type="ECO:0000256" key="5">
    <source>
        <dbReference type="ARBA" id="ARBA00022989"/>
    </source>
</evidence>
<evidence type="ECO:0000256" key="7">
    <source>
        <dbReference type="RuleBase" id="RU363032"/>
    </source>
</evidence>
<gene>
    <name evidence="9" type="ORF">E6G98_12195</name>
</gene>
<feature type="transmembrane region" description="Helical" evidence="7">
    <location>
        <begin position="186"/>
        <end position="206"/>
    </location>
</feature>
<feature type="domain" description="ABC transmembrane type-1" evidence="8">
    <location>
        <begin position="83"/>
        <end position="309"/>
    </location>
</feature>
<dbReference type="CDD" id="cd06261">
    <property type="entry name" value="TM_PBP2"/>
    <property type="match status" value="1"/>
</dbReference>
<dbReference type="EMBL" id="VBAI01000195">
    <property type="protein sequence ID" value="TMJ08431.1"/>
    <property type="molecule type" value="Genomic_DNA"/>
</dbReference>
<feature type="transmembrane region" description="Helical" evidence="7">
    <location>
        <begin position="244"/>
        <end position="270"/>
    </location>
</feature>
<dbReference type="GO" id="GO:0005886">
    <property type="term" value="C:plasma membrane"/>
    <property type="evidence" value="ECO:0007669"/>
    <property type="project" value="UniProtKB-SubCell"/>
</dbReference>
<comment type="similarity">
    <text evidence="7">Belongs to the binding-protein-dependent transport system permease family.</text>
</comment>
<dbReference type="Pfam" id="PF00528">
    <property type="entry name" value="BPD_transp_1"/>
    <property type="match status" value="1"/>
</dbReference>
<comment type="subcellular location">
    <subcellularLocation>
        <location evidence="1 7">Cell membrane</location>
        <topology evidence="1 7">Multi-pass membrane protein</topology>
    </subcellularLocation>
</comment>
<proteinExistence type="inferred from homology"/>
<evidence type="ECO:0000256" key="2">
    <source>
        <dbReference type="ARBA" id="ARBA00022448"/>
    </source>
</evidence>
<dbReference type="Proteomes" id="UP000315217">
    <property type="component" value="Unassembled WGS sequence"/>
</dbReference>
<evidence type="ECO:0000313" key="9">
    <source>
        <dbReference type="EMBL" id="TMJ08431.1"/>
    </source>
</evidence>
<keyword evidence="6 7" id="KW-0472">Membrane</keyword>
<organism evidence="9 10">
    <name type="scientific">Candidatus Segetimicrobium genomatis</name>
    <dbReference type="NCBI Taxonomy" id="2569760"/>
    <lineage>
        <taxon>Bacteria</taxon>
        <taxon>Bacillati</taxon>
        <taxon>Candidatus Sysuimicrobiota</taxon>
        <taxon>Candidatus Sysuimicrobiia</taxon>
        <taxon>Candidatus Sysuimicrobiales</taxon>
        <taxon>Candidatus Segetimicrobiaceae</taxon>
        <taxon>Candidatus Segetimicrobium</taxon>
    </lineage>
</organism>
<keyword evidence="5 7" id="KW-1133">Transmembrane helix</keyword>
<evidence type="ECO:0000256" key="1">
    <source>
        <dbReference type="ARBA" id="ARBA00004651"/>
    </source>
</evidence>
<dbReference type="AlphaFoldDB" id="A0A537LK90"/>
<evidence type="ECO:0000256" key="3">
    <source>
        <dbReference type="ARBA" id="ARBA00022475"/>
    </source>
</evidence>
<feature type="transmembrane region" description="Helical" evidence="7">
    <location>
        <begin position="89"/>
        <end position="110"/>
    </location>
</feature>